<comment type="caution">
    <text evidence="2">The sequence shown here is derived from an EMBL/GenBank/DDBJ whole genome shotgun (WGS) entry which is preliminary data.</text>
</comment>
<sequence length="265" mass="29747">MNLKLSKLLSLFSIFFILSCSKSTMDAMESEQSSGIDWDGGQVFAEFLACEKGADFSPEALREMIVAFNQLDISEDLIWSGGYAAVDVTEGDPDGYWENNWTSEEAALAAWSEWSSSSEAVAWNEKYKSVMDCSSDEIYRYVGHFHAPEESSLQNWESFVAAELACNFNEGKSIADLKSNIEEFRQWLIEDQSSDEYSFGAYIPTGEDAADFWWYNWNADFDSMERGNANWEANGQAIQAKFDATATCTEPALYNGGQFYAAEES</sequence>
<evidence type="ECO:0000256" key="1">
    <source>
        <dbReference type="SAM" id="SignalP"/>
    </source>
</evidence>
<evidence type="ECO:0000313" key="2">
    <source>
        <dbReference type="EMBL" id="RZO20593.1"/>
    </source>
</evidence>
<organism evidence="2 3">
    <name type="scientific">SAR86 cluster bacterium</name>
    <dbReference type="NCBI Taxonomy" id="2030880"/>
    <lineage>
        <taxon>Bacteria</taxon>
        <taxon>Pseudomonadati</taxon>
        <taxon>Pseudomonadota</taxon>
        <taxon>Gammaproteobacteria</taxon>
        <taxon>SAR86 cluster</taxon>
    </lineage>
</organism>
<name>A0A520MHA6_9GAMM</name>
<reference evidence="2 3" key="1">
    <citation type="submission" date="2019-02" db="EMBL/GenBank/DDBJ databases">
        <title>Prokaryotic population dynamics and viral predation in marine succession experiment using metagenomics: the confinement effect.</title>
        <authorList>
            <person name="Haro-Moreno J.M."/>
            <person name="Rodriguez-Valera F."/>
            <person name="Lopez-Perez M."/>
        </authorList>
    </citation>
    <scope>NUCLEOTIDE SEQUENCE [LARGE SCALE GENOMIC DNA]</scope>
    <source>
        <strain evidence="2">MED-G163</strain>
    </source>
</reference>
<dbReference type="EMBL" id="SHBI01000016">
    <property type="protein sequence ID" value="RZO20593.1"/>
    <property type="molecule type" value="Genomic_DNA"/>
</dbReference>
<dbReference type="Proteomes" id="UP000315782">
    <property type="component" value="Unassembled WGS sequence"/>
</dbReference>
<dbReference type="PROSITE" id="PS51257">
    <property type="entry name" value="PROKAR_LIPOPROTEIN"/>
    <property type="match status" value="1"/>
</dbReference>
<dbReference type="AlphaFoldDB" id="A0A520MHA6"/>
<evidence type="ECO:0000313" key="3">
    <source>
        <dbReference type="Proteomes" id="UP000315782"/>
    </source>
</evidence>
<gene>
    <name evidence="2" type="ORF">EVA96_02720</name>
</gene>
<accession>A0A520MHA6</accession>
<feature type="signal peptide" evidence="1">
    <location>
        <begin position="1"/>
        <end position="22"/>
    </location>
</feature>
<proteinExistence type="predicted"/>
<keyword evidence="1" id="KW-0732">Signal</keyword>
<protein>
    <submittedName>
        <fullName evidence="2">Uncharacterized protein</fullName>
    </submittedName>
</protein>
<feature type="chain" id="PRO_5022216156" evidence="1">
    <location>
        <begin position="23"/>
        <end position="265"/>
    </location>
</feature>